<dbReference type="CDD" id="cd06170">
    <property type="entry name" value="LuxR_C_like"/>
    <property type="match status" value="1"/>
</dbReference>
<dbReference type="Pfam" id="PF00072">
    <property type="entry name" value="Response_reg"/>
    <property type="match status" value="1"/>
</dbReference>
<evidence type="ECO:0000259" key="6">
    <source>
        <dbReference type="PROSITE" id="PS50043"/>
    </source>
</evidence>
<gene>
    <name evidence="8" type="ORF">ABIE21_002699</name>
</gene>
<reference evidence="8 9" key="1">
    <citation type="submission" date="2024-06" db="EMBL/GenBank/DDBJ databases">
        <title>Sorghum-associated microbial communities from plants grown in Nebraska, USA.</title>
        <authorList>
            <person name="Schachtman D."/>
        </authorList>
    </citation>
    <scope>NUCLEOTIDE SEQUENCE [LARGE SCALE GENOMIC DNA]</scope>
    <source>
        <strain evidence="8 9">2857</strain>
    </source>
</reference>
<dbReference type="PANTHER" id="PTHR43214:SF24">
    <property type="entry name" value="TRANSCRIPTIONAL REGULATORY PROTEIN NARL-RELATED"/>
    <property type="match status" value="1"/>
</dbReference>
<dbReference type="Pfam" id="PF00196">
    <property type="entry name" value="GerE"/>
    <property type="match status" value="1"/>
</dbReference>
<evidence type="ECO:0000313" key="9">
    <source>
        <dbReference type="Proteomes" id="UP001549257"/>
    </source>
</evidence>
<dbReference type="InterPro" id="IPR001789">
    <property type="entry name" value="Sig_transdc_resp-reg_receiver"/>
</dbReference>
<organism evidence="8 9">
    <name type="scientific">Conyzicola nivalis</name>
    <dbReference type="NCBI Taxonomy" id="1477021"/>
    <lineage>
        <taxon>Bacteria</taxon>
        <taxon>Bacillati</taxon>
        <taxon>Actinomycetota</taxon>
        <taxon>Actinomycetes</taxon>
        <taxon>Micrococcales</taxon>
        <taxon>Microbacteriaceae</taxon>
        <taxon>Conyzicola</taxon>
    </lineage>
</organism>
<dbReference type="SMART" id="SM00421">
    <property type="entry name" value="HTH_LUXR"/>
    <property type="match status" value="1"/>
</dbReference>
<evidence type="ECO:0000256" key="5">
    <source>
        <dbReference type="PROSITE-ProRule" id="PRU00169"/>
    </source>
</evidence>
<dbReference type="CDD" id="cd17535">
    <property type="entry name" value="REC_NarL-like"/>
    <property type="match status" value="1"/>
</dbReference>
<accession>A0ABV2QQF1</accession>
<dbReference type="InterPro" id="IPR011006">
    <property type="entry name" value="CheY-like_superfamily"/>
</dbReference>
<evidence type="ECO:0000256" key="4">
    <source>
        <dbReference type="ARBA" id="ARBA00023163"/>
    </source>
</evidence>
<dbReference type="Gene3D" id="3.40.50.2300">
    <property type="match status" value="1"/>
</dbReference>
<dbReference type="SMART" id="SM00448">
    <property type="entry name" value="REC"/>
    <property type="match status" value="1"/>
</dbReference>
<dbReference type="PROSITE" id="PS50043">
    <property type="entry name" value="HTH_LUXR_2"/>
    <property type="match status" value="1"/>
</dbReference>
<evidence type="ECO:0000256" key="1">
    <source>
        <dbReference type="ARBA" id="ARBA00022553"/>
    </source>
</evidence>
<name>A0ABV2QQF1_9MICO</name>
<keyword evidence="9" id="KW-1185">Reference proteome</keyword>
<dbReference type="Proteomes" id="UP001549257">
    <property type="component" value="Unassembled WGS sequence"/>
</dbReference>
<dbReference type="PROSITE" id="PS50110">
    <property type="entry name" value="RESPONSE_REGULATORY"/>
    <property type="match status" value="1"/>
</dbReference>
<feature type="modified residue" description="4-aspartylphosphate" evidence="5">
    <location>
        <position position="54"/>
    </location>
</feature>
<evidence type="ECO:0000256" key="3">
    <source>
        <dbReference type="ARBA" id="ARBA00023125"/>
    </source>
</evidence>
<keyword evidence="1 5" id="KW-0597">Phosphoprotein</keyword>
<keyword evidence="4" id="KW-0804">Transcription</keyword>
<dbReference type="PROSITE" id="PS00622">
    <property type="entry name" value="HTH_LUXR_1"/>
    <property type="match status" value="1"/>
</dbReference>
<dbReference type="EMBL" id="JBEPSJ010000003">
    <property type="protein sequence ID" value="MET4583180.1"/>
    <property type="molecule type" value="Genomic_DNA"/>
</dbReference>
<dbReference type="RefSeq" id="WP_354025347.1">
    <property type="nucleotide sequence ID" value="NZ_JBEPSJ010000003.1"/>
</dbReference>
<keyword evidence="3" id="KW-0238">DNA-binding</keyword>
<evidence type="ECO:0000259" key="7">
    <source>
        <dbReference type="PROSITE" id="PS50110"/>
    </source>
</evidence>
<dbReference type="PRINTS" id="PR00038">
    <property type="entry name" value="HTHLUXR"/>
</dbReference>
<evidence type="ECO:0000256" key="2">
    <source>
        <dbReference type="ARBA" id="ARBA00023015"/>
    </source>
</evidence>
<keyword evidence="2" id="KW-0805">Transcription regulation</keyword>
<comment type="caution">
    <text evidence="8">The sequence shown here is derived from an EMBL/GenBank/DDBJ whole genome shotgun (WGS) entry which is preliminary data.</text>
</comment>
<dbReference type="InterPro" id="IPR000792">
    <property type="entry name" value="Tscrpt_reg_LuxR_C"/>
</dbReference>
<dbReference type="PANTHER" id="PTHR43214">
    <property type="entry name" value="TWO-COMPONENT RESPONSE REGULATOR"/>
    <property type="match status" value="1"/>
</dbReference>
<feature type="domain" description="Response regulatory" evidence="7">
    <location>
        <begin position="3"/>
        <end position="119"/>
    </location>
</feature>
<sequence>MIRVFLVDDHEMVRRGIAGLFESEADITVVGEAASVAQAVARIPTMMPDVTILDVRLPDGSGVDVCREIRAAHPEIRCIMLTSFDDDAAIYAAVLAGAAGYLMKDVLGGSLIDAVRDVSAGRSLMDPTLTKRVLERMQTGSRGDPRIESLSPREREILALVGEGLTNREIGERISLSEKTVKNYVSSMLSKLGLQRRTQAAVLHATSE</sequence>
<dbReference type="SUPFAM" id="SSF52172">
    <property type="entry name" value="CheY-like"/>
    <property type="match status" value="1"/>
</dbReference>
<dbReference type="InterPro" id="IPR058245">
    <property type="entry name" value="NreC/VraR/RcsB-like_REC"/>
</dbReference>
<feature type="domain" description="HTH luxR-type" evidence="6">
    <location>
        <begin position="143"/>
        <end position="208"/>
    </location>
</feature>
<proteinExistence type="predicted"/>
<protein>
    <submittedName>
        <fullName evidence="8">Two-component system response regulator DevR</fullName>
    </submittedName>
</protein>
<dbReference type="InterPro" id="IPR039420">
    <property type="entry name" value="WalR-like"/>
</dbReference>
<dbReference type="SUPFAM" id="SSF46894">
    <property type="entry name" value="C-terminal effector domain of the bipartite response regulators"/>
    <property type="match status" value="1"/>
</dbReference>
<dbReference type="InterPro" id="IPR016032">
    <property type="entry name" value="Sig_transdc_resp-reg_C-effctor"/>
</dbReference>
<evidence type="ECO:0000313" key="8">
    <source>
        <dbReference type="EMBL" id="MET4583180.1"/>
    </source>
</evidence>